<evidence type="ECO:0000313" key="2">
    <source>
        <dbReference type="EMBL" id="GFT62716.1"/>
    </source>
</evidence>
<name>A0A8X6PEQ0_NEPPI</name>
<dbReference type="AlphaFoldDB" id="A0A8X6PEQ0"/>
<feature type="region of interest" description="Disordered" evidence="1">
    <location>
        <begin position="27"/>
        <end position="54"/>
    </location>
</feature>
<evidence type="ECO:0000256" key="1">
    <source>
        <dbReference type="SAM" id="MobiDB-lite"/>
    </source>
</evidence>
<sequence length="114" mass="13142">MMSHRKIKVVRERRRDTRLFEQRQKGVKFSYPPSDSGGKEGAPGADGLRRRKESWVDTRKSSDAMLTPTLLFRIPIFIKHLRGTQGFIESSINEESFDIEHLASLMTRTESCCL</sequence>
<accession>A0A8X6PEQ0</accession>
<dbReference type="EMBL" id="BMAW01019319">
    <property type="protein sequence ID" value="GFT62716.1"/>
    <property type="molecule type" value="Genomic_DNA"/>
</dbReference>
<comment type="caution">
    <text evidence="2">The sequence shown here is derived from an EMBL/GenBank/DDBJ whole genome shotgun (WGS) entry which is preliminary data.</text>
</comment>
<protein>
    <submittedName>
        <fullName evidence="2">Uncharacterized protein</fullName>
    </submittedName>
</protein>
<dbReference type="Proteomes" id="UP000887013">
    <property type="component" value="Unassembled WGS sequence"/>
</dbReference>
<evidence type="ECO:0000313" key="3">
    <source>
        <dbReference type="Proteomes" id="UP000887013"/>
    </source>
</evidence>
<keyword evidence="3" id="KW-1185">Reference proteome</keyword>
<reference evidence="2" key="1">
    <citation type="submission" date="2020-08" db="EMBL/GenBank/DDBJ databases">
        <title>Multicomponent nature underlies the extraordinary mechanical properties of spider dragline silk.</title>
        <authorList>
            <person name="Kono N."/>
            <person name="Nakamura H."/>
            <person name="Mori M."/>
            <person name="Yoshida Y."/>
            <person name="Ohtoshi R."/>
            <person name="Malay A.D."/>
            <person name="Moran D.A.P."/>
            <person name="Tomita M."/>
            <person name="Numata K."/>
            <person name="Arakawa K."/>
        </authorList>
    </citation>
    <scope>NUCLEOTIDE SEQUENCE</scope>
</reference>
<gene>
    <name evidence="2" type="ORF">NPIL_456341</name>
</gene>
<proteinExistence type="predicted"/>
<organism evidence="2 3">
    <name type="scientific">Nephila pilipes</name>
    <name type="common">Giant wood spider</name>
    <name type="synonym">Nephila maculata</name>
    <dbReference type="NCBI Taxonomy" id="299642"/>
    <lineage>
        <taxon>Eukaryota</taxon>
        <taxon>Metazoa</taxon>
        <taxon>Ecdysozoa</taxon>
        <taxon>Arthropoda</taxon>
        <taxon>Chelicerata</taxon>
        <taxon>Arachnida</taxon>
        <taxon>Araneae</taxon>
        <taxon>Araneomorphae</taxon>
        <taxon>Entelegynae</taxon>
        <taxon>Araneoidea</taxon>
        <taxon>Nephilidae</taxon>
        <taxon>Nephila</taxon>
    </lineage>
</organism>